<feature type="compositionally biased region" description="Low complexity" evidence="1">
    <location>
        <begin position="9"/>
        <end position="28"/>
    </location>
</feature>
<evidence type="ECO:0000313" key="3">
    <source>
        <dbReference type="Proteomes" id="UP001608902"/>
    </source>
</evidence>
<organism evidence="2 3">
    <name type="scientific">Gnathostoma spinigerum</name>
    <dbReference type="NCBI Taxonomy" id="75299"/>
    <lineage>
        <taxon>Eukaryota</taxon>
        <taxon>Metazoa</taxon>
        <taxon>Ecdysozoa</taxon>
        <taxon>Nematoda</taxon>
        <taxon>Chromadorea</taxon>
        <taxon>Rhabditida</taxon>
        <taxon>Spirurina</taxon>
        <taxon>Gnathostomatomorpha</taxon>
        <taxon>Gnathostomatoidea</taxon>
        <taxon>Gnathostomatidae</taxon>
        <taxon>Gnathostoma</taxon>
    </lineage>
</organism>
<name>A0ABD6F0B4_9BILA</name>
<reference evidence="2 3" key="1">
    <citation type="submission" date="2024-08" db="EMBL/GenBank/DDBJ databases">
        <title>Gnathostoma spinigerum genome.</title>
        <authorList>
            <person name="Gonzalez-Bertolin B."/>
            <person name="Monzon S."/>
            <person name="Zaballos A."/>
            <person name="Jimenez P."/>
            <person name="Dekumyoy P."/>
            <person name="Varona S."/>
            <person name="Cuesta I."/>
            <person name="Sumanam S."/>
            <person name="Adisakwattana P."/>
            <person name="Gasser R.B."/>
            <person name="Hernandez-Gonzalez A."/>
            <person name="Young N.D."/>
            <person name="Perteguer M.J."/>
        </authorList>
    </citation>
    <scope>NUCLEOTIDE SEQUENCE [LARGE SCALE GENOMIC DNA]</scope>
    <source>
        <strain evidence="2">AL3</strain>
        <tissue evidence="2">Liver</tissue>
    </source>
</reference>
<dbReference type="AlphaFoldDB" id="A0ABD6F0B4"/>
<dbReference type="EMBL" id="JBGFUD010011149">
    <property type="protein sequence ID" value="MFH4983119.1"/>
    <property type="molecule type" value="Genomic_DNA"/>
</dbReference>
<dbReference type="Proteomes" id="UP001608902">
    <property type="component" value="Unassembled WGS sequence"/>
</dbReference>
<feature type="region of interest" description="Disordered" evidence="1">
    <location>
        <begin position="1"/>
        <end position="32"/>
    </location>
</feature>
<gene>
    <name evidence="2" type="ORF">AB6A40_009828</name>
</gene>
<evidence type="ECO:0000256" key="1">
    <source>
        <dbReference type="SAM" id="MobiDB-lite"/>
    </source>
</evidence>
<sequence length="122" mass="13537">MPQSCNSGSYPRRPSYSSTYTRSRPRSSVGELTTRCPLVSSASSQVINEVAIVTEVSKELGRLITPSNFANPNWEIFFSLSTHLNGAPLRELTEDLTLIFYPGCQVSQNISKYSCGITEYFT</sequence>
<protein>
    <submittedName>
        <fullName evidence="2">Uncharacterized protein</fullName>
    </submittedName>
</protein>
<keyword evidence="3" id="KW-1185">Reference proteome</keyword>
<accession>A0ABD6F0B4</accession>
<comment type="caution">
    <text evidence="2">The sequence shown here is derived from an EMBL/GenBank/DDBJ whole genome shotgun (WGS) entry which is preliminary data.</text>
</comment>
<evidence type="ECO:0000313" key="2">
    <source>
        <dbReference type="EMBL" id="MFH4983119.1"/>
    </source>
</evidence>
<proteinExistence type="predicted"/>